<protein>
    <recommendedName>
        <fullName evidence="2">Solute-binding protein family 3/N-terminal domain-containing protein</fullName>
    </recommendedName>
</protein>
<evidence type="ECO:0000313" key="4">
    <source>
        <dbReference type="Proteomes" id="UP000263489"/>
    </source>
</evidence>
<organism evidence="3 4">
    <name type="scientific">Marinobacter adhaerens</name>
    <dbReference type="NCBI Taxonomy" id="1033846"/>
    <lineage>
        <taxon>Bacteria</taxon>
        <taxon>Pseudomonadati</taxon>
        <taxon>Pseudomonadota</taxon>
        <taxon>Gammaproteobacteria</taxon>
        <taxon>Pseudomonadales</taxon>
        <taxon>Marinobacteraceae</taxon>
        <taxon>Marinobacter</taxon>
    </lineage>
</organism>
<dbReference type="Proteomes" id="UP000263489">
    <property type="component" value="Unassembled WGS sequence"/>
</dbReference>
<evidence type="ECO:0000259" key="2">
    <source>
        <dbReference type="SMART" id="SM00062"/>
    </source>
</evidence>
<comment type="caution">
    <text evidence="3">The sequence shown here is derived from an EMBL/GenBank/DDBJ whole genome shotgun (WGS) entry which is preliminary data.</text>
</comment>
<sequence length="247" mass="28198">MDWPTSPKLFLLVWLSLSSLSLLADSDSPHVIGVFEGIDREIAVENGELVGRFAPYYRCVFSRVESDFQFVEMPLAQMLYRLEKGGISAGLPMVQTAERDEYADFGGLLFQTEYVYLLLHDLPPLDSLSGLRFAFVRQFVGDKLLRGADPVVIPVSDWSQAVEMLKRGRVDVVVLPWVLIDFYMKGFDQPYYDRTAAWVDLSMYISHRAEDGGLTENLRKAIRKCRFIAEQNQGSWEIPTRRGDLED</sequence>
<feature type="signal peptide" evidence="1">
    <location>
        <begin position="1"/>
        <end position="24"/>
    </location>
</feature>
<feature type="domain" description="Solute-binding protein family 3/N-terminal" evidence="2">
    <location>
        <begin position="29"/>
        <end position="236"/>
    </location>
</feature>
<proteinExistence type="predicted"/>
<dbReference type="AlphaFoldDB" id="A0A349T640"/>
<feature type="chain" id="PRO_5030064009" description="Solute-binding protein family 3/N-terminal domain-containing protein" evidence="1">
    <location>
        <begin position="25"/>
        <end position="247"/>
    </location>
</feature>
<evidence type="ECO:0000256" key="1">
    <source>
        <dbReference type="SAM" id="SignalP"/>
    </source>
</evidence>
<dbReference type="SMART" id="SM00062">
    <property type="entry name" value="PBPb"/>
    <property type="match status" value="1"/>
</dbReference>
<dbReference type="InterPro" id="IPR001638">
    <property type="entry name" value="Solute-binding_3/MltF_N"/>
</dbReference>
<name>A0A349T640_9GAMM</name>
<accession>A0A349T640</accession>
<reference evidence="3 4" key="1">
    <citation type="journal article" date="2018" name="Nat. Biotechnol.">
        <title>A standardized bacterial taxonomy based on genome phylogeny substantially revises the tree of life.</title>
        <authorList>
            <person name="Parks D.H."/>
            <person name="Chuvochina M."/>
            <person name="Waite D.W."/>
            <person name="Rinke C."/>
            <person name="Skarshewski A."/>
            <person name="Chaumeil P.A."/>
            <person name="Hugenholtz P."/>
        </authorList>
    </citation>
    <scope>NUCLEOTIDE SEQUENCE [LARGE SCALE GENOMIC DNA]</scope>
    <source>
        <strain evidence="3">UBA9380</strain>
    </source>
</reference>
<dbReference type="EMBL" id="DNNA01000298">
    <property type="protein sequence ID" value="HBC36398.1"/>
    <property type="molecule type" value="Genomic_DNA"/>
</dbReference>
<dbReference type="Gene3D" id="3.40.190.10">
    <property type="entry name" value="Periplasmic binding protein-like II"/>
    <property type="match status" value="2"/>
</dbReference>
<dbReference type="SUPFAM" id="SSF53850">
    <property type="entry name" value="Periplasmic binding protein-like II"/>
    <property type="match status" value="1"/>
</dbReference>
<gene>
    <name evidence="3" type="ORF">DC045_19235</name>
</gene>
<evidence type="ECO:0000313" key="3">
    <source>
        <dbReference type="EMBL" id="HBC36398.1"/>
    </source>
</evidence>
<keyword evidence="1" id="KW-0732">Signal</keyword>